<name>A0ABV7CTV2_9BACI</name>
<dbReference type="Pfam" id="PF04239">
    <property type="entry name" value="DUF421"/>
    <property type="match status" value="1"/>
</dbReference>
<dbReference type="InterPro" id="IPR023090">
    <property type="entry name" value="UPF0702_alpha/beta_dom_sf"/>
</dbReference>
<keyword evidence="4 7" id="KW-0812">Transmembrane</keyword>
<dbReference type="Gene3D" id="3.30.240.20">
    <property type="entry name" value="bsu07140 like domains"/>
    <property type="match status" value="2"/>
</dbReference>
<feature type="transmembrane region" description="Helical" evidence="7">
    <location>
        <begin position="33"/>
        <end position="53"/>
    </location>
</feature>
<dbReference type="EMBL" id="JBHRSA010000025">
    <property type="protein sequence ID" value="MFC3039827.1"/>
    <property type="molecule type" value="Genomic_DNA"/>
</dbReference>
<dbReference type="InterPro" id="IPR048454">
    <property type="entry name" value="YetF_N"/>
</dbReference>
<evidence type="ECO:0000256" key="4">
    <source>
        <dbReference type="ARBA" id="ARBA00022692"/>
    </source>
</evidence>
<reference evidence="11" key="1">
    <citation type="journal article" date="2019" name="Int. J. Syst. Evol. Microbiol.">
        <title>The Global Catalogue of Microorganisms (GCM) 10K type strain sequencing project: providing services to taxonomists for standard genome sequencing and annotation.</title>
        <authorList>
            <consortium name="The Broad Institute Genomics Platform"/>
            <consortium name="The Broad Institute Genome Sequencing Center for Infectious Disease"/>
            <person name="Wu L."/>
            <person name="Ma J."/>
        </authorList>
    </citation>
    <scope>NUCLEOTIDE SEQUENCE [LARGE SCALE GENOMIC DNA]</scope>
    <source>
        <strain evidence="11">KCTC 13128</strain>
    </source>
</reference>
<sequence length="288" mass="32352">MPEIILILIRSIWSFLVLLLMARLMGKKQIAQLTFFDYVVGITIGSIAATMSVDQNVKISNGIGALVIWGLFPIILAYFGMKNRTFSQLTDGKPTVVIEQGKVLDKNMRKNRMTIDELMLQLREKGIFKISDIEMAMLETNGEISIMKKTEKQPITPSTLGIPVESEHGPTIVIMDGRVLNKSLLKLGYSTSWLLGEIQKQGAQELKDVFIAQIDSKGQMYVDLYKDMEKKQTVNERSLLAASLKKIQADLESYALQTENHQAKAMYANQAEKLQRVLDEVEGYMKGG</sequence>
<protein>
    <submittedName>
        <fullName evidence="10">DUF421 domain-containing protein</fullName>
    </submittedName>
</protein>
<dbReference type="PANTHER" id="PTHR34582">
    <property type="entry name" value="UPF0702 TRANSMEMBRANE PROTEIN YCAP"/>
    <property type="match status" value="1"/>
</dbReference>
<evidence type="ECO:0000256" key="2">
    <source>
        <dbReference type="ARBA" id="ARBA00006448"/>
    </source>
</evidence>
<dbReference type="Pfam" id="PF07870">
    <property type="entry name" value="DUF1657"/>
    <property type="match status" value="1"/>
</dbReference>
<dbReference type="InterPro" id="IPR012452">
    <property type="entry name" value="DUF1657"/>
</dbReference>
<evidence type="ECO:0000259" key="9">
    <source>
        <dbReference type="Pfam" id="PF20730"/>
    </source>
</evidence>
<keyword evidence="5 7" id="KW-1133">Transmembrane helix</keyword>
<evidence type="ECO:0000259" key="8">
    <source>
        <dbReference type="Pfam" id="PF04239"/>
    </source>
</evidence>
<accession>A0ABV7CTV2</accession>
<keyword evidence="11" id="KW-1185">Reference proteome</keyword>
<proteinExistence type="inferred from homology"/>
<evidence type="ECO:0000256" key="1">
    <source>
        <dbReference type="ARBA" id="ARBA00004651"/>
    </source>
</evidence>
<comment type="subcellular location">
    <subcellularLocation>
        <location evidence="1">Cell membrane</location>
        <topology evidence="1">Multi-pass membrane protein</topology>
    </subcellularLocation>
</comment>
<organism evidence="10 11">
    <name type="scientific">Virgibacillus xinjiangensis</name>
    <dbReference type="NCBI Taxonomy" id="393090"/>
    <lineage>
        <taxon>Bacteria</taxon>
        <taxon>Bacillati</taxon>
        <taxon>Bacillota</taxon>
        <taxon>Bacilli</taxon>
        <taxon>Bacillales</taxon>
        <taxon>Bacillaceae</taxon>
        <taxon>Virgibacillus</taxon>
    </lineage>
</organism>
<feature type="domain" description="YetF-like N-terminal transmembrane" evidence="9">
    <location>
        <begin position="6"/>
        <end position="78"/>
    </location>
</feature>
<dbReference type="RefSeq" id="WP_390270032.1">
    <property type="nucleotide sequence ID" value="NZ_JBHRSA010000025.1"/>
</dbReference>
<evidence type="ECO:0000256" key="6">
    <source>
        <dbReference type="ARBA" id="ARBA00023136"/>
    </source>
</evidence>
<keyword evidence="6 7" id="KW-0472">Membrane</keyword>
<evidence type="ECO:0000313" key="11">
    <source>
        <dbReference type="Proteomes" id="UP001595279"/>
    </source>
</evidence>
<comment type="caution">
    <text evidence="10">The sequence shown here is derived from an EMBL/GenBank/DDBJ whole genome shotgun (WGS) entry which is preliminary data.</text>
</comment>
<feature type="transmembrane region" description="Helical" evidence="7">
    <location>
        <begin position="6"/>
        <end position="26"/>
    </location>
</feature>
<dbReference type="InterPro" id="IPR007353">
    <property type="entry name" value="DUF421"/>
</dbReference>
<dbReference type="Pfam" id="PF20730">
    <property type="entry name" value="YetF_N"/>
    <property type="match status" value="1"/>
</dbReference>
<evidence type="ECO:0000256" key="5">
    <source>
        <dbReference type="ARBA" id="ARBA00022989"/>
    </source>
</evidence>
<dbReference type="Proteomes" id="UP001595279">
    <property type="component" value="Unassembled WGS sequence"/>
</dbReference>
<evidence type="ECO:0000313" key="10">
    <source>
        <dbReference type="EMBL" id="MFC3039827.1"/>
    </source>
</evidence>
<feature type="domain" description="YetF C-terminal" evidence="8">
    <location>
        <begin position="81"/>
        <end position="214"/>
    </location>
</feature>
<evidence type="ECO:0000256" key="7">
    <source>
        <dbReference type="SAM" id="Phobius"/>
    </source>
</evidence>
<keyword evidence="3" id="KW-1003">Cell membrane</keyword>
<comment type="similarity">
    <text evidence="2">Belongs to the UPF0702 family.</text>
</comment>
<gene>
    <name evidence="10" type="ORF">ACFOGI_06145</name>
</gene>
<dbReference type="PANTHER" id="PTHR34582:SF7">
    <property type="entry name" value="UPF0702 TRANSMEMBRANE PROTEIN YDFS"/>
    <property type="match status" value="1"/>
</dbReference>
<feature type="transmembrane region" description="Helical" evidence="7">
    <location>
        <begin position="59"/>
        <end position="79"/>
    </location>
</feature>
<evidence type="ECO:0000256" key="3">
    <source>
        <dbReference type="ARBA" id="ARBA00022475"/>
    </source>
</evidence>